<protein>
    <submittedName>
        <fullName evidence="1">Transcriptional regulator</fullName>
    </submittedName>
</protein>
<keyword evidence="2" id="KW-1185">Reference proteome</keyword>
<comment type="caution">
    <text evidence="1">The sequence shown here is derived from an EMBL/GenBank/DDBJ whole genome shotgun (WGS) entry which is preliminary data.</text>
</comment>
<sequence length="211" mass="23525">MTHPSTPELLVLHAVRLMGFADSDAVAERAGTSHVEALRVLSEAEREGWVQHAAFADLEGWSLTDSGKTENERQLATERADADPAGVVAAVYREFLPLNARLLRAVTDWQIKPIGADQLAPNDHADRAWDGRVLDELTALGRKLAPLGERLAAVLARFCGYAERYETALHKARRGELDWIDRTEVDSCHRVWFQLHEDLVATLGIDRRNEA</sequence>
<name>A0A2A3YI87_9MICO</name>
<dbReference type="AlphaFoldDB" id="A0A2A3YI87"/>
<accession>A0A2A3YI87</accession>
<organism evidence="1 2">
    <name type="scientific">Brachybacterium alimentarium</name>
    <dbReference type="NCBI Taxonomy" id="47845"/>
    <lineage>
        <taxon>Bacteria</taxon>
        <taxon>Bacillati</taxon>
        <taxon>Actinomycetota</taxon>
        <taxon>Actinomycetes</taxon>
        <taxon>Micrococcales</taxon>
        <taxon>Dermabacteraceae</taxon>
        <taxon>Brachybacterium</taxon>
    </lineage>
</organism>
<reference evidence="1 2" key="1">
    <citation type="journal article" date="2017" name="Elife">
        <title>Extensive horizontal gene transfer in cheese-associated bacteria.</title>
        <authorList>
            <person name="Bonham K.S."/>
            <person name="Wolfe B.E."/>
            <person name="Dutton R.J."/>
        </authorList>
    </citation>
    <scope>NUCLEOTIDE SEQUENCE [LARGE SCALE GENOMIC DNA]</scope>
    <source>
        <strain evidence="1 2">341_9</strain>
    </source>
</reference>
<dbReference type="Proteomes" id="UP000218598">
    <property type="component" value="Unassembled WGS sequence"/>
</dbReference>
<proteinExistence type="predicted"/>
<evidence type="ECO:0000313" key="2">
    <source>
        <dbReference type="Proteomes" id="UP000218598"/>
    </source>
</evidence>
<gene>
    <name evidence="1" type="ORF">CIK66_11755</name>
</gene>
<dbReference type="RefSeq" id="WP_096197302.1">
    <property type="nucleotide sequence ID" value="NZ_JBQQHC010000009.1"/>
</dbReference>
<dbReference type="OrthoDB" id="3568381at2"/>
<dbReference type="EMBL" id="NRGR01000019">
    <property type="protein sequence ID" value="PCC39007.1"/>
    <property type="molecule type" value="Genomic_DNA"/>
</dbReference>
<evidence type="ECO:0000313" key="1">
    <source>
        <dbReference type="EMBL" id="PCC39007.1"/>
    </source>
</evidence>